<evidence type="ECO:0000256" key="4">
    <source>
        <dbReference type="ARBA" id="ARBA00022840"/>
    </source>
</evidence>
<dbReference type="GO" id="GO:0080188">
    <property type="term" value="P:gene silencing by siRNA-directed DNA methylation"/>
    <property type="evidence" value="ECO:0007669"/>
    <property type="project" value="InterPro"/>
</dbReference>
<feature type="compositionally biased region" description="Polar residues" evidence="6">
    <location>
        <begin position="1"/>
        <end position="19"/>
    </location>
</feature>
<comment type="caution">
    <text evidence="7">The sequence shown here is derived from an EMBL/GenBank/DDBJ whole genome shotgun (WGS) entry which is preliminary data.</text>
</comment>
<dbReference type="AlphaFoldDB" id="A0AAD7PCH3"/>
<dbReference type="GO" id="GO:0005524">
    <property type="term" value="F:ATP binding"/>
    <property type="evidence" value="ECO:0007669"/>
    <property type="project" value="UniProtKB-KW"/>
</dbReference>
<proteinExistence type="predicted"/>
<dbReference type="Proteomes" id="UP001163823">
    <property type="component" value="Chromosome 11"/>
</dbReference>
<organism evidence="7 8">
    <name type="scientific">Quillaja saponaria</name>
    <name type="common">Soap bark tree</name>
    <dbReference type="NCBI Taxonomy" id="32244"/>
    <lineage>
        <taxon>Eukaryota</taxon>
        <taxon>Viridiplantae</taxon>
        <taxon>Streptophyta</taxon>
        <taxon>Embryophyta</taxon>
        <taxon>Tracheophyta</taxon>
        <taxon>Spermatophyta</taxon>
        <taxon>Magnoliopsida</taxon>
        <taxon>eudicotyledons</taxon>
        <taxon>Gunneridae</taxon>
        <taxon>Pentapetalae</taxon>
        <taxon>rosids</taxon>
        <taxon>fabids</taxon>
        <taxon>Fabales</taxon>
        <taxon>Quillajaceae</taxon>
        <taxon>Quillaja</taxon>
    </lineage>
</organism>
<evidence type="ECO:0000256" key="6">
    <source>
        <dbReference type="SAM" id="MobiDB-lite"/>
    </source>
</evidence>
<feature type="compositionally biased region" description="Basic and acidic residues" evidence="6">
    <location>
        <begin position="207"/>
        <end position="221"/>
    </location>
</feature>
<evidence type="ECO:0000256" key="5">
    <source>
        <dbReference type="ARBA" id="ARBA00023242"/>
    </source>
</evidence>
<evidence type="ECO:0000256" key="2">
    <source>
        <dbReference type="ARBA" id="ARBA00022741"/>
    </source>
</evidence>
<name>A0AAD7PCH3_QUISA</name>
<keyword evidence="8" id="KW-1185">Reference proteome</keyword>
<keyword evidence="4" id="KW-0067">ATP-binding</keyword>
<reference evidence="7" key="1">
    <citation type="journal article" date="2023" name="Science">
        <title>Elucidation of the pathway for biosynthesis of saponin adjuvants from the soapbark tree.</title>
        <authorList>
            <person name="Reed J."/>
            <person name="Orme A."/>
            <person name="El-Demerdash A."/>
            <person name="Owen C."/>
            <person name="Martin L.B.B."/>
            <person name="Misra R.C."/>
            <person name="Kikuchi S."/>
            <person name="Rejzek M."/>
            <person name="Martin A.C."/>
            <person name="Harkess A."/>
            <person name="Leebens-Mack J."/>
            <person name="Louveau T."/>
            <person name="Stephenson M.J."/>
            <person name="Osbourn A."/>
        </authorList>
    </citation>
    <scope>NUCLEOTIDE SEQUENCE</scope>
    <source>
        <strain evidence="7">S10</strain>
    </source>
</reference>
<protein>
    <submittedName>
        <fullName evidence="7">Protein CHROMATIN REMODELING 35-like</fullName>
    </submittedName>
</protein>
<keyword evidence="5" id="KW-0539">Nucleus</keyword>
<gene>
    <name evidence="7" type="ORF">O6P43_026662</name>
</gene>
<evidence type="ECO:0000256" key="1">
    <source>
        <dbReference type="ARBA" id="ARBA00004123"/>
    </source>
</evidence>
<dbReference type="InterPro" id="IPR044567">
    <property type="entry name" value="CLSY/DRD1"/>
</dbReference>
<feature type="region of interest" description="Disordered" evidence="6">
    <location>
        <begin position="1"/>
        <end position="26"/>
    </location>
</feature>
<accession>A0AAD7PCH3</accession>
<keyword evidence="2" id="KW-0547">Nucleotide-binding</keyword>
<dbReference type="KEGG" id="qsa:O6P43_026662"/>
<keyword evidence="3" id="KW-0347">Helicase</keyword>
<keyword evidence="3" id="KW-0378">Hydrolase</keyword>
<evidence type="ECO:0000313" key="7">
    <source>
        <dbReference type="EMBL" id="KAJ7950471.1"/>
    </source>
</evidence>
<evidence type="ECO:0000256" key="3">
    <source>
        <dbReference type="ARBA" id="ARBA00022806"/>
    </source>
</evidence>
<comment type="subcellular location">
    <subcellularLocation>
        <location evidence="1">Nucleus</location>
    </subcellularLocation>
</comment>
<feature type="region of interest" description="Disordered" evidence="6">
    <location>
        <begin position="187"/>
        <end position="221"/>
    </location>
</feature>
<sequence>MRVSISFVQSDHSNTSGLNSKGDKRLKLSGDGEDYGSMSECANMHDKTKQKKRKCSSNVIDYTNPFSIPDLLEHYDCDKYGSVTKDIEALLARNVQTLSPLFTKYPALSNTLLGVEKKQSKETAKPENQQDTCFVHENIIYLDNDRSANDIPAASLPVVIVDSDEEDDRDQRHSNLFQKVVLKPAAQVPKKEPIEHHSPIRYSAESEAQKEEEASLAGKDEKNKDRGVYVGVKEEDNQHIDNEDDGLQDIWKEMKMALECSKDVSVDPSYDEVKKGGDDCDHSFVLKDDLGYVCRICGFIDRAIETIFEFQYNKVTRSNRTYMPESRKAKDREMSAVLGLTISEDDLTATEIFAHPRHTEENETSSS</sequence>
<dbReference type="EMBL" id="JARAOO010000011">
    <property type="protein sequence ID" value="KAJ7950471.1"/>
    <property type="molecule type" value="Genomic_DNA"/>
</dbReference>
<feature type="compositionally biased region" description="Basic and acidic residues" evidence="6">
    <location>
        <begin position="189"/>
        <end position="198"/>
    </location>
</feature>
<dbReference type="GO" id="GO:0004386">
    <property type="term" value="F:helicase activity"/>
    <property type="evidence" value="ECO:0007669"/>
    <property type="project" value="UniProtKB-KW"/>
</dbReference>
<dbReference type="PANTHER" id="PTHR45821:SF1">
    <property type="entry name" value="ATP-DEPENDENT HELICASE FAMILY PROTEIN-RELATED"/>
    <property type="match status" value="1"/>
</dbReference>
<evidence type="ECO:0000313" key="8">
    <source>
        <dbReference type="Proteomes" id="UP001163823"/>
    </source>
</evidence>
<dbReference type="PANTHER" id="PTHR45821">
    <property type="entry name" value="SNF2 DOMAIN-CONTAINING PROTEIN CLASSY 2-RELATED"/>
    <property type="match status" value="1"/>
</dbReference>
<dbReference type="GO" id="GO:0005634">
    <property type="term" value="C:nucleus"/>
    <property type="evidence" value="ECO:0007669"/>
    <property type="project" value="UniProtKB-SubCell"/>
</dbReference>